<dbReference type="GO" id="GO:0005634">
    <property type="term" value="C:nucleus"/>
    <property type="evidence" value="ECO:0007669"/>
    <property type="project" value="UniProtKB-SubCell"/>
</dbReference>
<dbReference type="InterPro" id="IPR015943">
    <property type="entry name" value="WD40/YVTN_repeat-like_dom_sf"/>
</dbReference>
<evidence type="ECO:0000256" key="2">
    <source>
        <dbReference type="ARBA" id="ARBA00023242"/>
    </source>
</evidence>
<keyword evidence="8" id="KW-1185">Reference proteome</keyword>
<dbReference type="InterPro" id="IPR004871">
    <property type="entry name" value="RSE1/DDB1/CPSF1_C"/>
</dbReference>
<evidence type="ECO:0000256" key="1">
    <source>
        <dbReference type="ARBA" id="ARBA00004123"/>
    </source>
</evidence>
<dbReference type="Gene3D" id="1.10.150.910">
    <property type="match status" value="1"/>
</dbReference>
<accession>A0A5M6BRU5</accession>
<gene>
    <name evidence="7" type="ORF">CI109_104814</name>
</gene>
<dbReference type="InterPro" id="IPR018846">
    <property type="entry name" value="Beta-prop_RSE1/DDB1/CPSF1_1st"/>
</dbReference>
<dbReference type="GeneID" id="43591495"/>
<protein>
    <submittedName>
        <fullName evidence="7">Uncharacterized protein</fullName>
    </submittedName>
</protein>
<evidence type="ECO:0000256" key="3">
    <source>
        <dbReference type="SAM" id="MobiDB-lite"/>
    </source>
</evidence>
<dbReference type="Pfam" id="PF10433">
    <property type="entry name" value="Beta-prop_RSE1_1st"/>
    <property type="match status" value="1"/>
</dbReference>
<keyword evidence="2" id="KW-0539">Nucleus</keyword>
<feature type="compositionally biased region" description="Polar residues" evidence="3">
    <location>
        <begin position="294"/>
        <end position="328"/>
    </location>
</feature>
<evidence type="ECO:0000259" key="6">
    <source>
        <dbReference type="Pfam" id="PF23726"/>
    </source>
</evidence>
<dbReference type="Pfam" id="PF23726">
    <property type="entry name" value="Beta-prop_RSE1_2nd"/>
    <property type="match status" value="1"/>
</dbReference>
<dbReference type="Proteomes" id="UP000322225">
    <property type="component" value="Chromosome 8"/>
</dbReference>
<dbReference type="EMBL" id="CP144058">
    <property type="protein sequence ID" value="WWD20338.1"/>
    <property type="molecule type" value="Genomic_DNA"/>
</dbReference>
<name>A0A5M6BRU5_9TREE</name>
<dbReference type="OrthoDB" id="433457at2759"/>
<evidence type="ECO:0000313" key="8">
    <source>
        <dbReference type="Proteomes" id="UP000322225"/>
    </source>
</evidence>
<dbReference type="InterPro" id="IPR036322">
    <property type="entry name" value="WD40_repeat_dom_sf"/>
</dbReference>
<comment type="subcellular location">
    <subcellularLocation>
        <location evidence="1">Nucleus</location>
    </subcellularLocation>
</comment>
<dbReference type="SUPFAM" id="SSF50978">
    <property type="entry name" value="WD40 repeat-like"/>
    <property type="match status" value="1"/>
</dbReference>
<dbReference type="Gene3D" id="2.130.10.10">
    <property type="entry name" value="YVTN repeat-like/Quinoprotein amine dehydrogenase"/>
    <property type="match status" value="4"/>
</dbReference>
<feature type="domain" description="RSE1/DDB1/CPSF1 second beta-propeller" evidence="6">
    <location>
        <begin position="560"/>
        <end position="878"/>
    </location>
</feature>
<feature type="compositionally biased region" description="Basic and acidic residues" evidence="3">
    <location>
        <begin position="478"/>
        <end position="488"/>
    </location>
</feature>
<feature type="domain" description="RSE1/DDB1/CPSF1 C-terminal" evidence="4">
    <location>
        <begin position="929"/>
        <end position="1251"/>
    </location>
</feature>
<reference evidence="7" key="1">
    <citation type="submission" date="2017-08" db="EMBL/GenBank/DDBJ databases">
        <authorList>
            <person name="Cuomo C."/>
            <person name="Billmyre B."/>
            <person name="Heitman J."/>
        </authorList>
    </citation>
    <scope>NUCLEOTIDE SEQUENCE</scope>
    <source>
        <strain evidence="7">CBS 12478</strain>
    </source>
</reference>
<dbReference type="Pfam" id="PF03178">
    <property type="entry name" value="CPSF_A"/>
    <property type="match status" value="1"/>
</dbReference>
<evidence type="ECO:0000313" key="7">
    <source>
        <dbReference type="EMBL" id="WWD20338.1"/>
    </source>
</evidence>
<dbReference type="InterPro" id="IPR050358">
    <property type="entry name" value="RSE1/DDB1/CFT1"/>
</dbReference>
<feature type="region of interest" description="Disordered" evidence="3">
    <location>
        <begin position="459"/>
        <end position="493"/>
    </location>
</feature>
<feature type="domain" description="RSE1/DDB1/CPSF1 first beta-propeller" evidence="5">
    <location>
        <begin position="21"/>
        <end position="236"/>
    </location>
</feature>
<reference evidence="7" key="2">
    <citation type="submission" date="2024-01" db="EMBL/GenBank/DDBJ databases">
        <title>Comparative genomics of Cryptococcus and Kwoniella reveals pathogenesis evolution and contrasting modes of karyotype evolution via chromosome fusion or intercentromeric recombination.</title>
        <authorList>
            <person name="Coelho M.A."/>
            <person name="David-Palma M."/>
            <person name="Shea T."/>
            <person name="Bowers K."/>
            <person name="McGinley-Smith S."/>
            <person name="Mohammad A.W."/>
            <person name="Gnirke A."/>
            <person name="Yurkov A.M."/>
            <person name="Nowrousian M."/>
            <person name="Sun S."/>
            <person name="Cuomo C.A."/>
            <person name="Heitman J."/>
        </authorList>
    </citation>
    <scope>NUCLEOTIDE SEQUENCE</scope>
    <source>
        <strain evidence="7">CBS 12478</strain>
    </source>
</reference>
<sequence length="1300" mass="138644">MLYIASALTPTPILDTLRIPSFTDPNSTSLIIAKPDRIEVWNVDATGLVYQAKLEVWGTIVGIEKVEVEGARPHILVLLSPPQAHLLLVTFTASPAPSLIVTSSIPLTPPTPSLRQAEFFTSVLAHDKVALVSLWVGVLSCIEMEVEKDKDAKKRRASAAGMEVDEDGRRLKFRDNFNINIREHNLLHLSFLPDSTTSSGPIVSFLWMTATNDLQLQTRALSITAHAFNDLSRPVDVVSPTSSSFAISGDTDFNDIPFSCPAARRVLPISGELSNGERSLLVLGDEHSVLYTLSSTPQSPKVSRRLSSTSGPGTSPRASARRSPQTELVSSVSKRRKSSMGTKNTSSGEEQWELKPVWRVRQGFGIVLAASVLEVHSTGASVLIGDECGRLTAIGWEFDRNQGILESTNGQNGTVRLRKVDLGTSSPPSSLTYLDSSHVFLSSAVGDSLLLRLDLSASAGDRSAPSSPTAVTNLRGGLTDKGKGKARDENEESSWAVAIDDKSDKGSTETRERWMNIAPVKDFCLVEEEGGGLSHIVIASGASNANSLRVVRSGVGLEEVVNVEGVQGVERMWPLTDSSGTTRLLLSSWSSSYILQIEPEIAIIEIAPQLTSAATLAAGVLPGSDLLVQVTSGGVQSWSDVTTGLSAGSVAVDKGTEIIAAQVLGDLVIVGKRGGEVLVFAVSSDGFSPVVDAQISSEISAVSIIQSTSLPSPVIAVGTWFNEIILYTLDQLKAGDTSVTTLSEQFFASSLYLKPSIGNTTSTSGIQLFAGLSDGSLIIYDLEPSGDNANIVVKSRKASSLGMRPLNLCPVEGATGSADEQVVAVGLTERMSVVFQSKDRIDFSSVSRKDVTAATAIRTPTFGNSLVLASTSGLSLVRVNSLKKLYIQTLDLGDRSANKVVSLNDQKVLGVGATVRTMDQQTGEVLQSSFLEIRDAATLSPLAEMPLKEREEVTCLKEVFLLGRNYLAMGTAVLPPDSEDEPAWDDESLVNVREGRVVLVEPKSEGDQYVMRVVAAIPTVGPVYDLAVIHGFLAIAAGSKVSINRLDLTPPGLTEISSFSSAFIASHLTVTPKSKLASEDRLVLGDGMRSIIILEVDEGNGKVYDDQRDLATHSVVAMERVTDGGEGVVIADGHSNVLTFRLKEGIESAATFGLHEEITRFQPGSLAPPSSAPDVLVPDLLFATREGRLGIVGELKPSAAKTLDDLQRNLDRAWKGPGDIGWRGWRRGGTELVKRDMAGFIDGDFVQKFLDSEVFSASESEKIIKGGSALEHVCKIGSSGKEVAERGDVVRVLEAAAGMH</sequence>
<dbReference type="GO" id="GO:0003676">
    <property type="term" value="F:nucleic acid binding"/>
    <property type="evidence" value="ECO:0007669"/>
    <property type="project" value="InterPro"/>
</dbReference>
<dbReference type="RefSeq" id="XP_031858441.1">
    <property type="nucleotide sequence ID" value="XM_032007327.1"/>
</dbReference>
<dbReference type="KEGG" id="ksn:43591495"/>
<feature type="region of interest" description="Disordered" evidence="3">
    <location>
        <begin position="294"/>
        <end position="348"/>
    </location>
</feature>
<evidence type="ECO:0000259" key="4">
    <source>
        <dbReference type="Pfam" id="PF03178"/>
    </source>
</evidence>
<evidence type="ECO:0000259" key="5">
    <source>
        <dbReference type="Pfam" id="PF10433"/>
    </source>
</evidence>
<organism evidence="7 8">
    <name type="scientific">Kwoniella shandongensis</name>
    <dbReference type="NCBI Taxonomy" id="1734106"/>
    <lineage>
        <taxon>Eukaryota</taxon>
        <taxon>Fungi</taxon>
        <taxon>Dikarya</taxon>
        <taxon>Basidiomycota</taxon>
        <taxon>Agaricomycotina</taxon>
        <taxon>Tremellomycetes</taxon>
        <taxon>Tremellales</taxon>
        <taxon>Cryptococcaceae</taxon>
        <taxon>Kwoniella</taxon>
    </lineage>
</organism>
<dbReference type="InterPro" id="IPR058543">
    <property type="entry name" value="Beta-prop_RSE1/DDB1/CPSF1_2nd"/>
</dbReference>
<proteinExistence type="predicted"/>
<dbReference type="PANTHER" id="PTHR10644">
    <property type="entry name" value="DNA REPAIR/RNA PROCESSING CPSF FAMILY"/>
    <property type="match status" value="1"/>
</dbReference>